<reference evidence="1 2" key="1">
    <citation type="submission" date="2016-04" db="EMBL/GenBank/DDBJ databases">
        <title>A degradative enzymes factory behind the ericoid mycorrhizal symbiosis.</title>
        <authorList>
            <consortium name="DOE Joint Genome Institute"/>
            <person name="Martino E."/>
            <person name="Morin E."/>
            <person name="Grelet G."/>
            <person name="Kuo A."/>
            <person name="Kohler A."/>
            <person name="Daghino S."/>
            <person name="Barry K."/>
            <person name="Choi C."/>
            <person name="Cichocki N."/>
            <person name="Clum A."/>
            <person name="Copeland A."/>
            <person name="Hainaut M."/>
            <person name="Haridas S."/>
            <person name="Labutti K."/>
            <person name="Lindquist E."/>
            <person name="Lipzen A."/>
            <person name="Khouja H.-R."/>
            <person name="Murat C."/>
            <person name="Ohm R."/>
            <person name="Olson A."/>
            <person name="Spatafora J."/>
            <person name="Veneault-Fourrey C."/>
            <person name="Henrissat B."/>
            <person name="Grigoriev I."/>
            <person name="Martin F."/>
            <person name="Perotto S."/>
        </authorList>
    </citation>
    <scope>NUCLEOTIDE SEQUENCE [LARGE SCALE GENOMIC DNA]</scope>
    <source>
        <strain evidence="1 2">F</strain>
    </source>
</reference>
<dbReference type="OrthoDB" id="4398476at2759"/>
<sequence length="250" mass="28417">MTGKLCTTAEYIFSVFPKAARRVLLTLEQKDISQAPLFGYIVCRVIDRHSSLVLTIMAQPYISMALENAFKNQSPKIQQIYSLGNGWEGWAQVEIALALKALDGFYGQKLALQNIDIEQYSEREKASYEGSKKRCDFLITNVDNTNNQLNVSFYELKCMRQNQPLDQFATEVGKDIDKVRGGPLNEWIVNADRVSGWVVAITVGNPNDNSISTTMGNLATAYHIQWWAPYSKSVTPDNFVRVWLWKQDFK</sequence>
<protein>
    <submittedName>
        <fullName evidence="1">Uncharacterized protein</fullName>
    </submittedName>
</protein>
<evidence type="ECO:0000313" key="1">
    <source>
        <dbReference type="EMBL" id="PMD46945.1"/>
    </source>
</evidence>
<proteinExistence type="predicted"/>
<organism evidence="1 2">
    <name type="scientific">Hyaloscypha variabilis (strain UAMH 11265 / GT02V1 / F)</name>
    <name type="common">Meliniomyces variabilis</name>
    <dbReference type="NCBI Taxonomy" id="1149755"/>
    <lineage>
        <taxon>Eukaryota</taxon>
        <taxon>Fungi</taxon>
        <taxon>Dikarya</taxon>
        <taxon>Ascomycota</taxon>
        <taxon>Pezizomycotina</taxon>
        <taxon>Leotiomycetes</taxon>
        <taxon>Helotiales</taxon>
        <taxon>Hyaloscyphaceae</taxon>
        <taxon>Hyaloscypha</taxon>
        <taxon>Hyaloscypha variabilis</taxon>
    </lineage>
</organism>
<name>A0A2J6S853_HYAVF</name>
<dbReference type="EMBL" id="KZ613938">
    <property type="protein sequence ID" value="PMD46945.1"/>
    <property type="molecule type" value="Genomic_DNA"/>
</dbReference>
<dbReference type="Proteomes" id="UP000235786">
    <property type="component" value="Unassembled WGS sequence"/>
</dbReference>
<dbReference type="AlphaFoldDB" id="A0A2J6S853"/>
<accession>A0A2J6S853</accession>
<evidence type="ECO:0000313" key="2">
    <source>
        <dbReference type="Proteomes" id="UP000235786"/>
    </source>
</evidence>
<keyword evidence="2" id="KW-1185">Reference proteome</keyword>
<gene>
    <name evidence="1" type="ORF">L207DRAFT_605950</name>
</gene>